<evidence type="ECO:0000256" key="9">
    <source>
        <dbReference type="ARBA" id="ARBA00023128"/>
    </source>
</evidence>
<dbReference type="GO" id="GO:0046970">
    <property type="term" value="F:histone H4K16 deacetylase activity, NAD-dependent"/>
    <property type="evidence" value="ECO:0007669"/>
    <property type="project" value="TreeGrafter"/>
</dbReference>
<dbReference type="InterPro" id="IPR003000">
    <property type="entry name" value="Sirtuin"/>
</dbReference>
<dbReference type="GO" id="GO:0070403">
    <property type="term" value="F:NAD+ binding"/>
    <property type="evidence" value="ECO:0007669"/>
    <property type="project" value="InterPro"/>
</dbReference>
<feature type="compositionally biased region" description="Acidic residues" evidence="12">
    <location>
        <begin position="520"/>
        <end position="530"/>
    </location>
</feature>
<keyword evidence="5 10" id="KW-0479">Metal-binding</keyword>
<proteinExistence type="evidence at transcript level"/>
<comment type="subcellular location">
    <subcellularLocation>
        <location evidence="2">Mitochondrion</location>
    </subcellularLocation>
</comment>
<dbReference type="Pfam" id="PF02146">
    <property type="entry name" value="SIR2"/>
    <property type="match status" value="1"/>
</dbReference>
<evidence type="ECO:0000256" key="11">
    <source>
        <dbReference type="SAM" id="Coils"/>
    </source>
</evidence>
<dbReference type="SUPFAM" id="SSF52467">
    <property type="entry name" value="DHS-like NAD/FAD-binding domain"/>
    <property type="match status" value="1"/>
</dbReference>
<evidence type="ECO:0000256" key="10">
    <source>
        <dbReference type="PROSITE-ProRule" id="PRU00236"/>
    </source>
</evidence>
<feature type="compositionally biased region" description="Acidic residues" evidence="12">
    <location>
        <begin position="676"/>
        <end position="687"/>
    </location>
</feature>
<evidence type="ECO:0000313" key="14">
    <source>
        <dbReference type="EMBL" id="AFP98800.1"/>
    </source>
</evidence>
<evidence type="ECO:0000256" key="12">
    <source>
        <dbReference type="SAM" id="MobiDB-lite"/>
    </source>
</evidence>
<comment type="similarity">
    <text evidence="3">Belongs to the sirtuin family. Class I subfamily.</text>
</comment>
<dbReference type="InterPro" id="IPR050134">
    <property type="entry name" value="NAD-dep_sirtuin_deacylases"/>
</dbReference>
<feature type="binding site" evidence="10">
    <location>
        <position position="487"/>
    </location>
    <ligand>
        <name>Zn(2+)</name>
        <dbReference type="ChEBI" id="CHEBI:29105"/>
    </ligand>
</feature>
<comment type="cofactor">
    <cofactor evidence="1">
        <name>Zn(2+)</name>
        <dbReference type="ChEBI" id="CHEBI:29105"/>
    </cofactor>
</comment>
<evidence type="ECO:0000256" key="4">
    <source>
        <dbReference type="ARBA" id="ARBA00022679"/>
    </source>
</evidence>
<gene>
    <name evidence="14" type="primary">HDA</name>
</gene>
<feature type="binding site" evidence="10">
    <location>
        <position position="463"/>
    </location>
    <ligand>
        <name>Zn(2+)</name>
        <dbReference type="ChEBI" id="CHEBI:29105"/>
    </ligand>
</feature>
<dbReference type="Gene3D" id="3.30.1600.10">
    <property type="entry name" value="SIR2/SIRT2 'Small Domain"/>
    <property type="match status" value="1"/>
</dbReference>
<keyword evidence="7" id="KW-0809">Transit peptide</keyword>
<feature type="compositionally biased region" description="Basic residues" evidence="12">
    <location>
        <begin position="503"/>
        <end position="514"/>
    </location>
</feature>
<feature type="active site" description="Proton acceptor" evidence="10">
    <location>
        <position position="455"/>
    </location>
</feature>
<feature type="region of interest" description="Disordered" evidence="12">
    <location>
        <begin position="1"/>
        <end position="47"/>
    </location>
</feature>
<reference evidence="14" key="1">
    <citation type="submission" date="2012-07" db="EMBL/GenBank/DDBJ databases">
        <title>Regulation of carotenoid gene expression in Xanthophyllomyces dendrorhous.</title>
        <authorList>
            <person name="Alcaino J."/>
            <person name="Cifuentes V."/>
        </authorList>
    </citation>
    <scope>NUCLEOTIDE SEQUENCE</scope>
    <source>
        <strain evidence="14">ATCC 24230</strain>
    </source>
</reference>
<dbReference type="GO" id="GO:0005739">
    <property type="term" value="C:mitochondrion"/>
    <property type="evidence" value="ECO:0007669"/>
    <property type="project" value="UniProtKB-SubCell"/>
</dbReference>
<feature type="region of interest" description="Disordered" evidence="12">
    <location>
        <begin position="665"/>
        <end position="726"/>
    </location>
</feature>
<keyword evidence="6 10" id="KW-0862">Zinc</keyword>
<sequence>MPSDSSHRASRSGSSDKNRSNTNGPSAQSSSLFSGSASAPAGALFSAPGTPVEAIKIDMIIRSAGHILPPGNIELHPEEKGNSQSKQKNLHLLKERMEDTPNEVNHVEDLDANVDASSRISAATQAAINQTFHSSSTSKPRHEPMIRQRIEGPGTEEEEEGEDQAHLHGPVKKRRLEQEQEGKKILLDKLERAGLTTVDGGEISDDLLKAQLADSIDSADWEDLLEKEESELQSYESRLDDLRWFQWQAINRFSDEEIETMTAYLKEKGLLNFVKRYVIELKFSVLRLLNAFQMKVPTYYRDPNLDEFLLMPILKLALTKTLRKRERLREYSTWTDAIELIRRSKRILVLTGAGISVSCGIPDFRSTTGLYAKLKDEGEYDLDDPQQMFELSYFKETPAVFYSFAHQIYPSNFTPSPCHRWIKLLEDKGKLLRNYTQNIDTLESQVGIKNVLQCHGSFATASCLRCRRQMPGSAIESDIMRRTIPRCTPCIQSEEREVEQRVKERKKRRGKQRRGGWAGEDSDEEGEEEDLKWRSNLPPAVIKPDITFFGEPLDDRFDRCLFADRESVDLLLVIGSSLQVAPVSEVLAHLPHSVPQILINKTPLKYFDPDINLLGDADGIVRLLSEKLEWNIPIPELGRAQNASAEPSREPTRVGNTHYWLFDGAELGDSDAPSDSGDDDDDDDEDNDDRKIPGQMILDSISRSDQPTLQEEDGMSEGSVICYEGE</sequence>
<dbReference type="PANTHER" id="PTHR11085">
    <property type="entry name" value="NAD-DEPENDENT PROTEIN DEACYLASE SIRTUIN-5, MITOCHONDRIAL-RELATED"/>
    <property type="match status" value="1"/>
</dbReference>
<dbReference type="PROSITE" id="PS50305">
    <property type="entry name" value="SIRTUIN"/>
    <property type="match status" value="1"/>
</dbReference>
<organism evidence="14">
    <name type="scientific">Phaffia rhodozyma</name>
    <name type="common">Yeast</name>
    <name type="synonym">Xanthophyllomyces dendrorhous</name>
    <dbReference type="NCBI Taxonomy" id="264483"/>
    <lineage>
        <taxon>Eukaryota</taxon>
        <taxon>Fungi</taxon>
        <taxon>Dikarya</taxon>
        <taxon>Basidiomycota</taxon>
        <taxon>Agaricomycotina</taxon>
        <taxon>Tremellomycetes</taxon>
        <taxon>Cystofilobasidiales</taxon>
        <taxon>Mrakiaceae</taxon>
        <taxon>Phaffia</taxon>
    </lineage>
</organism>
<dbReference type="EMBL" id="JX402918">
    <property type="protein sequence ID" value="AFP98800.1"/>
    <property type="molecule type" value="mRNA"/>
</dbReference>
<dbReference type="PANTHER" id="PTHR11085:SF9">
    <property type="entry name" value="NAD-DEPENDENT PROTEIN DEACETYLASE SIRTUIN-1"/>
    <property type="match status" value="1"/>
</dbReference>
<dbReference type="InterPro" id="IPR029035">
    <property type="entry name" value="DHS-like_NAD/FAD-binding_dom"/>
</dbReference>
<accession>J7HAR3</accession>
<feature type="region of interest" description="Disordered" evidence="12">
    <location>
        <begin position="498"/>
        <end position="532"/>
    </location>
</feature>
<feature type="binding site" evidence="10">
    <location>
        <position position="466"/>
    </location>
    <ligand>
        <name>Zn(2+)</name>
        <dbReference type="ChEBI" id="CHEBI:29105"/>
    </ligand>
</feature>
<dbReference type="GO" id="GO:0005634">
    <property type="term" value="C:nucleus"/>
    <property type="evidence" value="ECO:0007669"/>
    <property type="project" value="TreeGrafter"/>
</dbReference>
<dbReference type="InterPro" id="IPR026590">
    <property type="entry name" value="Ssirtuin_cat_dom"/>
</dbReference>
<evidence type="ECO:0000256" key="1">
    <source>
        <dbReference type="ARBA" id="ARBA00001947"/>
    </source>
</evidence>
<keyword evidence="9" id="KW-0496">Mitochondrion</keyword>
<keyword evidence="11" id="KW-0175">Coiled coil</keyword>
<feature type="domain" description="Deacetylase sirtuin-type" evidence="13">
    <location>
        <begin position="327"/>
        <end position="631"/>
    </location>
</feature>
<protein>
    <submittedName>
        <fullName evidence="14">Histone deacetylase</fullName>
    </submittedName>
</protein>
<dbReference type="AlphaFoldDB" id="J7HAR3"/>
<evidence type="ECO:0000259" key="13">
    <source>
        <dbReference type="PROSITE" id="PS50305"/>
    </source>
</evidence>
<evidence type="ECO:0000256" key="6">
    <source>
        <dbReference type="ARBA" id="ARBA00022833"/>
    </source>
</evidence>
<feature type="region of interest" description="Disordered" evidence="12">
    <location>
        <begin position="152"/>
        <end position="178"/>
    </location>
</feature>
<keyword evidence="4" id="KW-0808">Transferase</keyword>
<evidence type="ECO:0000256" key="2">
    <source>
        <dbReference type="ARBA" id="ARBA00004173"/>
    </source>
</evidence>
<feature type="coiled-coil region" evidence="11">
    <location>
        <begin position="218"/>
        <end position="245"/>
    </location>
</feature>
<feature type="compositionally biased region" description="Low complexity" evidence="12">
    <location>
        <begin position="24"/>
        <end position="47"/>
    </location>
</feature>
<evidence type="ECO:0000256" key="5">
    <source>
        <dbReference type="ARBA" id="ARBA00022723"/>
    </source>
</evidence>
<dbReference type="InterPro" id="IPR026591">
    <property type="entry name" value="Sirtuin_cat_small_dom_sf"/>
</dbReference>
<feature type="binding site" evidence="10">
    <location>
        <position position="490"/>
    </location>
    <ligand>
        <name>Zn(2+)</name>
        <dbReference type="ChEBI" id="CHEBI:29105"/>
    </ligand>
</feature>
<evidence type="ECO:0000256" key="7">
    <source>
        <dbReference type="ARBA" id="ARBA00022946"/>
    </source>
</evidence>
<name>J7HAR3_PHARH</name>
<keyword evidence="8" id="KW-0520">NAD</keyword>
<evidence type="ECO:0000256" key="8">
    <source>
        <dbReference type="ARBA" id="ARBA00023027"/>
    </source>
</evidence>
<evidence type="ECO:0000256" key="3">
    <source>
        <dbReference type="ARBA" id="ARBA00006924"/>
    </source>
</evidence>
<dbReference type="EMBL" id="JX402914">
    <property type="protein sequence ID" value="AFP98795.1"/>
    <property type="molecule type" value="Genomic_DNA"/>
</dbReference>
<dbReference type="GO" id="GO:0046872">
    <property type="term" value="F:metal ion binding"/>
    <property type="evidence" value="ECO:0007669"/>
    <property type="project" value="UniProtKB-KW"/>
</dbReference>
<dbReference type="Gene3D" id="3.40.50.1220">
    <property type="entry name" value="TPP-binding domain"/>
    <property type="match status" value="1"/>
</dbReference>